<dbReference type="SUPFAM" id="SSF52096">
    <property type="entry name" value="ClpP/crotonase"/>
    <property type="match status" value="1"/>
</dbReference>
<organism evidence="2 3">
    <name type="scientific">candidate division CSSED10-310 bacterium</name>
    <dbReference type="NCBI Taxonomy" id="2855610"/>
    <lineage>
        <taxon>Bacteria</taxon>
        <taxon>Bacteria division CSSED10-310</taxon>
    </lineage>
</organism>
<feature type="domain" description="Tail specific protease" evidence="1">
    <location>
        <begin position="126"/>
        <end position="326"/>
    </location>
</feature>
<dbReference type="SMART" id="SM00245">
    <property type="entry name" value="TSPc"/>
    <property type="match status" value="1"/>
</dbReference>
<reference evidence="2 3" key="1">
    <citation type="submission" date="2024-09" db="EMBL/GenBank/DDBJ databases">
        <title>Laminarin stimulates single cell rates of sulfate reduction while oxygen inhibits transcriptomic activity in coastal marine sediment.</title>
        <authorList>
            <person name="Lindsay M."/>
            <person name="Orcutt B."/>
            <person name="Emerson D."/>
            <person name="Stepanauskas R."/>
            <person name="D'Angelo T."/>
        </authorList>
    </citation>
    <scope>NUCLEOTIDE SEQUENCE [LARGE SCALE GENOMIC DNA]</scope>
    <source>
        <strain evidence="2">SAG AM-311-K15</strain>
    </source>
</reference>
<evidence type="ECO:0000259" key="1">
    <source>
        <dbReference type="SMART" id="SM00245"/>
    </source>
</evidence>
<accession>A0ABV6Z4H7</accession>
<comment type="caution">
    <text evidence="2">The sequence shown here is derived from an EMBL/GenBank/DDBJ whole genome shotgun (WGS) entry which is preliminary data.</text>
</comment>
<dbReference type="InterPro" id="IPR005151">
    <property type="entry name" value="Tail-specific_protease"/>
</dbReference>
<dbReference type="InterPro" id="IPR029045">
    <property type="entry name" value="ClpP/crotonase-like_dom_sf"/>
</dbReference>
<sequence length="453" mass="51788">MNISKSCTLFTVSVAVLFFIGVDHRVTGTENSFVLDKKTKTAVISSINSLLLEKYIFLDIAEKMKDRLSTKLSKGDYNSVEDPAQFAQMLHSDLYEISQDNHFYIQFNPERARLIEALKSKSKVQIEEARRRLMEEDRFLNFGFKKLEHLTGDVGYLDLRSFCNPEYAGGTAVAAMNFLSHSDAIIIDLRKNSGGWPPMVQLLCSYFIAGTQEGRTLLNSFERRFDNSLEQFWTLAYVPGKRMFDVDLFILTSKNTGSGAEEFTYNMKNLKRATIIGETTHGSAHPVESVVIQDFFVMNLPTGRPINPISKTNWEKTGVEPDIAVPADQALDKAYLIALEKLLPNTKDKRQKFRLTWAMDGLQAKLDPLKLSLKVLQKFVGDYGERKVWLEKNHLMYQRTGPQFKMIPLKENLFALEDLDYFRIKFSLDEQGRITELIGLYDNGMSDVSKRIK</sequence>
<dbReference type="PANTHER" id="PTHR11261">
    <property type="entry name" value="INTERPHOTORECEPTOR RETINOID-BINDING PROTEIN"/>
    <property type="match status" value="1"/>
</dbReference>
<dbReference type="EC" id="3.4.-.-" evidence="2"/>
<dbReference type="Gene3D" id="3.30.750.44">
    <property type="match status" value="1"/>
</dbReference>
<dbReference type="CDD" id="cd07563">
    <property type="entry name" value="Peptidase_S41_IRBP"/>
    <property type="match status" value="1"/>
</dbReference>
<dbReference type="Proteomes" id="UP001594351">
    <property type="component" value="Unassembled WGS sequence"/>
</dbReference>
<evidence type="ECO:0000313" key="3">
    <source>
        <dbReference type="Proteomes" id="UP001594351"/>
    </source>
</evidence>
<dbReference type="GO" id="GO:0016787">
    <property type="term" value="F:hydrolase activity"/>
    <property type="evidence" value="ECO:0007669"/>
    <property type="project" value="UniProtKB-KW"/>
</dbReference>
<dbReference type="Gene3D" id="3.90.226.10">
    <property type="entry name" value="2-enoyl-CoA Hydratase, Chain A, domain 1"/>
    <property type="match status" value="1"/>
</dbReference>
<proteinExistence type="predicted"/>
<dbReference type="Pfam" id="PF11918">
    <property type="entry name" value="Peptidase_S41_N"/>
    <property type="match status" value="1"/>
</dbReference>
<protein>
    <submittedName>
        <fullName evidence="2">S41 family peptidase</fullName>
        <ecNumber evidence="2">3.4.-.-</ecNumber>
    </submittedName>
</protein>
<gene>
    <name evidence="2" type="ORF">ACFL27_24330</name>
</gene>
<dbReference type="EMBL" id="JBHPBY010000476">
    <property type="protein sequence ID" value="MFC1853338.1"/>
    <property type="molecule type" value="Genomic_DNA"/>
</dbReference>
<name>A0ABV6Z4H7_UNCC1</name>
<evidence type="ECO:0000313" key="2">
    <source>
        <dbReference type="EMBL" id="MFC1853338.1"/>
    </source>
</evidence>
<dbReference type="Pfam" id="PF03572">
    <property type="entry name" value="Peptidase_S41"/>
    <property type="match status" value="1"/>
</dbReference>
<keyword evidence="3" id="KW-1185">Reference proteome</keyword>
<keyword evidence="2" id="KW-0378">Hydrolase</keyword>
<dbReference type="PANTHER" id="PTHR11261:SF3">
    <property type="entry name" value="RETINOL-BINDING PROTEIN 3"/>
    <property type="match status" value="1"/>
</dbReference>